<protein>
    <submittedName>
        <fullName evidence="1">Uncharacterized protein</fullName>
    </submittedName>
</protein>
<dbReference type="EMBL" id="LDAU01000120">
    <property type="protein sequence ID" value="KRX04194.1"/>
    <property type="molecule type" value="Genomic_DNA"/>
</dbReference>
<reference evidence="1 2" key="1">
    <citation type="journal article" date="2015" name="Sci. Rep.">
        <title>Genome of the facultative scuticociliatosis pathogen Pseudocohnilembus persalinus provides insight into its virulence through horizontal gene transfer.</title>
        <authorList>
            <person name="Xiong J."/>
            <person name="Wang G."/>
            <person name="Cheng J."/>
            <person name="Tian M."/>
            <person name="Pan X."/>
            <person name="Warren A."/>
            <person name="Jiang C."/>
            <person name="Yuan D."/>
            <person name="Miao W."/>
        </authorList>
    </citation>
    <scope>NUCLEOTIDE SEQUENCE [LARGE SCALE GENOMIC DNA]</scope>
    <source>
        <strain evidence="1">36N120E</strain>
    </source>
</reference>
<gene>
    <name evidence="1" type="ORF">PPERSA_11318</name>
</gene>
<organism evidence="1 2">
    <name type="scientific">Pseudocohnilembus persalinus</name>
    <name type="common">Ciliate</name>
    <dbReference type="NCBI Taxonomy" id="266149"/>
    <lineage>
        <taxon>Eukaryota</taxon>
        <taxon>Sar</taxon>
        <taxon>Alveolata</taxon>
        <taxon>Ciliophora</taxon>
        <taxon>Intramacronucleata</taxon>
        <taxon>Oligohymenophorea</taxon>
        <taxon>Scuticociliatia</taxon>
        <taxon>Philasterida</taxon>
        <taxon>Pseudocohnilembidae</taxon>
        <taxon>Pseudocohnilembus</taxon>
    </lineage>
</organism>
<keyword evidence="2" id="KW-1185">Reference proteome</keyword>
<evidence type="ECO:0000313" key="1">
    <source>
        <dbReference type="EMBL" id="KRX04194.1"/>
    </source>
</evidence>
<proteinExistence type="predicted"/>
<name>A0A0V0QPP1_PSEPJ</name>
<sequence>MIVQNKVGQLIIFNINIDLIYQLETNYKQNFRIIDLQGFTGYMRLNFQNLEYNINFSLEKGLQLLKIKNNNNNFFYPNRDKTGISHFSIINNKILGNLKFDDSKQIEPIQEKEEEYFIVALSEGLKIYVLSTNGEQNNYQYKRHIFGQELQKNEAEASYVFDSQFELKLIEQKNAIQLNIFIATQQSYILIIQLEKLLNRQQGKFNDNFDQNEDFNFKMIQSQQVKVNFLNKPGISNMLISEKELFISTFENQLLIMSRKKRRELIRFSYHTQAISTLLFHYQNNNTQQKIKNNNSEHFYDSNSLNILENQNILLNLDNLIQNKKSKNEQISLETLRKEESKRYILEYCDQQNQQQTEQAQNKNDQTIQIFNQQKPCNLISIGDDGKLIKLNLNQLKKQNNSQKKI</sequence>
<comment type="caution">
    <text evidence="1">The sequence shown here is derived from an EMBL/GenBank/DDBJ whole genome shotgun (WGS) entry which is preliminary data.</text>
</comment>
<accession>A0A0V0QPP1</accession>
<evidence type="ECO:0000313" key="2">
    <source>
        <dbReference type="Proteomes" id="UP000054937"/>
    </source>
</evidence>
<dbReference type="OrthoDB" id="10679451at2759"/>
<dbReference type="AlphaFoldDB" id="A0A0V0QPP1"/>
<dbReference type="Proteomes" id="UP000054937">
    <property type="component" value="Unassembled WGS sequence"/>
</dbReference>
<dbReference type="InParanoid" id="A0A0V0QPP1"/>